<keyword evidence="3" id="KW-1185">Reference proteome</keyword>
<dbReference type="Pfam" id="PF00415">
    <property type="entry name" value="RCC1"/>
    <property type="match status" value="1"/>
</dbReference>
<gene>
    <name evidence="2" type="ORF">CVLEPA_LOCUS21428</name>
</gene>
<dbReference type="PRINTS" id="PR00633">
    <property type="entry name" value="RCCNDNSATION"/>
</dbReference>
<proteinExistence type="predicted"/>
<feature type="repeat" description="RCC1" evidence="1">
    <location>
        <begin position="192"/>
        <end position="243"/>
    </location>
</feature>
<reference evidence="2 3" key="1">
    <citation type="submission" date="2024-02" db="EMBL/GenBank/DDBJ databases">
        <authorList>
            <person name="Daric V."/>
            <person name="Darras S."/>
        </authorList>
    </citation>
    <scope>NUCLEOTIDE SEQUENCE [LARGE SCALE GENOMIC DNA]</scope>
</reference>
<dbReference type="Gene3D" id="2.130.10.30">
    <property type="entry name" value="Regulator of chromosome condensation 1/beta-lactamase-inhibitor protein II"/>
    <property type="match status" value="2"/>
</dbReference>
<dbReference type="InterPro" id="IPR009091">
    <property type="entry name" value="RCC1/BLIP-II"/>
</dbReference>
<protein>
    <submittedName>
        <fullName evidence="2">Uncharacterized protein</fullName>
    </submittedName>
</protein>
<dbReference type="PANTHER" id="PTHR46849:SF1">
    <property type="entry name" value="RCC1 DOMAIN-CONTAINING PROTEIN 1"/>
    <property type="match status" value="1"/>
</dbReference>
<accession>A0ABP0GCC5</accession>
<evidence type="ECO:0000313" key="3">
    <source>
        <dbReference type="Proteomes" id="UP001642483"/>
    </source>
</evidence>
<name>A0ABP0GCC5_CLALP</name>
<dbReference type="InterPro" id="IPR000408">
    <property type="entry name" value="Reg_chr_condens"/>
</dbReference>
<dbReference type="SUPFAM" id="SSF50985">
    <property type="entry name" value="RCC1/BLIP-II"/>
    <property type="match status" value="1"/>
</dbReference>
<evidence type="ECO:0000256" key="1">
    <source>
        <dbReference type="PROSITE-ProRule" id="PRU00235"/>
    </source>
</evidence>
<dbReference type="Proteomes" id="UP001642483">
    <property type="component" value="Unassembled WGS sequence"/>
</dbReference>
<evidence type="ECO:0000313" key="2">
    <source>
        <dbReference type="EMBL" id="CAK8689417.1"/>
    </source>
</evidence>
<dbReference type="EMBL" id="CAWYQH010000108">
    <property type="protein sequence ID" value="CAK8689417.1"/>
    <property type="molecule type" value="Genomic_DNA"/>
</dbReference>
<dbReference type="Pfam" id="PF13540">
    <property type="entry name" value="RCC1_2"/>
    <property type="match status" value="1"/>
</dbReference>
<dbReference type="PANTHER" id="PTHR46849">
    <property type="entry name" value="RCC1 DOMAIN-CONTAINING PROTEIN 1"/>
    <property type="match status" value="1"/>
</dbReference>
<sequence length="384" mass="42267">MPQLLAFGFNGFGQISIFPKSSVVWIPTECGKFGERNHSVTDVFPSWSASMFISNEKLVIQGLYGNDDHVFIQLNQSHLLKDKQIVKILDLGETIGILTKTGHFYVFATTANCQNVISKDDLILVDEEKKFEMVENKFHESSVYALENGKVVILEKGGQEPLYKFSLPLCVKPLFKQLSCGKDHCLALTTDGKVFSWGIGSRGQLGHGHTNTVEAPQLVETLDGVTIQHISCGGWHSVALAELLSKSPNHHYSENTVCGKGIEFDATELQQGSLCADFNQDADSSSTEAVVGVSCGSRHTAAVTSTGQLITWGWGKYGQLGHSCCINSRNSLDRPDDAPRINKRCCKKPNHLPHHVLWFEKQGLAVDGVVCGLWNTFVSVHHRL</sequence>
<organism evidence="2 3">
    <name type="scientific">Clavelina lepadiformis</name>
    <name type="common">Light-bulb sea squirt</name>
    <name type="synonym">Ascidia lepadiformis</name>
    <dbReference type="NCBI Taxonomy" id="159417"/>
    <lineage>
        <taxon>Eukaryota</taxon>
        <taxon>Metazoa</taxon>
        <taxon>Chordata</taxon>
        <taxon>Tunicata</taxon>
        <taxon>Ascidiacea</taxon>
        <taxon>Aplousobranchia</taxon>
        <taxon>Clavelinidae</taxon>
        <taxon>Clavelina</taxon>
    </lineage>
</organism>
<dbReference type="PROSITE" id="PS00626">
    <property type="entry name" value="RCC1_2"/>
    <property type="match status" value="2"/>
</dbReference>
<comment type="caution">
    <text evidence="2">The sequence shown here is derived from an EMBL/GenBank/DDBJ whole genome shotgun (WGS) entry which is preliminary data.</text>
</comment>
<dbReference type="InterPro" id="IPR052830">
    <property type="entry name" value="RCC1_domain-containing"/>
</dbReference>
<dbReference type="PROSITE" id="PS50012">
    <property type="entry name" value="RCC1_3"/>
    <property type="match status" value="1"/>
</dbReference>